<keyword evidence="3" id="KW-1185">Reference proteome</keyword>
<dbReference type="Proteomes" id="UP000231791">
    <property type="component" value="Chromosome"/>
</dbReference>
<evidence type="ECO:0000313" key="2">
    <source>
        <dbReference type="EMBL" id="ATZ29549.1"/>
    </source>
</evidence>
<dbReference type="EMBL" id="CP024985">
    <property type="protein sequence ID" value="ATZ22022.1"/>
    <property type="molecule type" value="Genomic_DNA"/>
</dbReference>
<accession>A0A2K8P5J4</accession>
<dbReference type="KEGG" id="slx:SLAV_38930"/>
<protein>
    <submittedName>
        <fullName evidence="1">Uncharacterized protein</fullName>
    </submittedName>
</protein>
<dbReference type="AlphaFoldDB" id="A0A2K8P5J4"/>
<evidence type="ECO:0000313" key="3">
    <source>
        <dbReference type="Proteomes" id="UP000231791"/>
    </source>
</evidence>
<dbReference type="EMBL" id="CP024985">
    <property type="protein sequence ID" value="ATZ29549.1"/>
    <property type="molecule type" value="Genomic_DNA"/>
</dbReference>
<name>A0A2K8P5J4_STRLA</name>
<dbReference type="GeneID" id="49388721"/>
<dbReference type="KEGG" id="slx:SLAV_00460"/>
<dbReference type="OrthoDB" id="4137273at2"/>
<proteinExistence type="predicted"/>
<organism evidence="1 3">
    <name type="scientific">Streptomyces lavendulae subsp. lavendulae</name>
    <dbReference type="NCBI Taxonomy" id="58340"/>
    <lineage>
        <taxon>Bacteria</taxon>
        <taxon>Bacillati</taxon>
        <taxon>Actinomycetota</taxon>
        <taxon>Actinomycetes</taxon>
        <taxon>Kitasatosporales</taxon>
        <taxon>Streptomycetaceae</taxon>
        <taxon>Streptomyces</taxon>
    </lineage>
</organism>
<reference evidence="1 3" key="1">
    <citation type="submission" date="2017-11" db="EMBL/GenBank/DDBJ databases">
        <title>Complete genome sequence of Streptomyces lavendulae subsp. lavendulae CCM 3239 (formerly 'Streptomyces aureofaciens CCM 3239'), the producer of the angucycline-type antibiotic auricin.</title>
        <authorList>
            <person name="Busche T."/>
            <person name="Novakova R."/>
            <person name="Al'Dilaimi A."/>
            <person name="Homerova D."/>
            <person name="Feckova L."/>
            <person name="Rezuchova B."/>
            <person name="Mingyar E."/>
            <person name="Csolleiova D."/>
            <person name="Bekeova C."/>
            <person name="Winkler A."/>
            <person name="Sevcikova B."/>
            <person name="Kalinowski J."/>
            <person name="Kormanec J."/>
            <person name="Ruckert C."/>
        </authorList>
    </citation>
    <scope>NUCLEOTIDE SEQUENCE [LARGE SCALE GENOMIC DNA]</scope>
    <source>
        <strain evidence="1 3">CCM 3239</strain>
    </source>
</reference>
<evidence type="ECO:0000313" key="1">
    <source>
        <dbReference type="EMBL" id="ATZ22022.1"/>
    </source>
</evidence>
<dbReference type="RefSeq" id="WP_030239940.1">
    <property type="nucleotide sequence ID" value="NZ_CP024985.1"/>
</dbReference>
<gene>
    <name evidence="1" type="ORF">SLAV_00460</name>
    <name evidence="2" type="ORF">SLAV_38930</name>
</gene>
<sequence>MALFKSRRSGISRKDLNSELAHIEARLASKHEGIAFHVVITATVNSDPPDGMDAAHAIAAIRDVLRHAAADALRVRDAFDLATVQDVCAAELGRERSLAAVPRLLFTAKANVGLLAEDRAAVSALLEAQRKQTIADELRRQRTEALAVHLSQPATLLAHWLEERNSDWTKAPTVTVTEELAQRLAEHRPVEHLGVEYALVDVVRQFLSTFPEPAQKMMIHTILAGGMRALDRHDHADRVEALAGSLEPAPAGGS</sequence>